<feature type="compositionally biased region" description="Low complexity" evidence="1">
    <location>
        <begin position="104"/>
        <end position="115"/>
    </location>
</feature>
<keyword evidence="2" id="KW-0732">Signal</keyword>
<reference evidence="3 4" key="1">
    <citation type="submission" date="2015-11" db="EMBL/GenBank/DDBJ databases">
        <title>Whole-Genome Sequence of Candidatus Oderbacter manganicum from the National Park Lower Oder Valley, Germany.</title>
        <authorList>
            <person name="Braun B."/>
            <person name="Liere K."/>
            <person name="Szewzyk U."/>
        </authorList>
    </citation>
    <scope>NUCLEOTIDE SEQUENCE [LARGE SCALE GENOMIC DNA]</scope>
    <source>
        <strain evidence="3 4">OTSz_A_272</strain>
    </source>
</reference>
<dbReference type="KEGG" id="cbot:ATE48_11125"/>
<feature type="region of interest" description="Disordered" evidence="1">
    <location>
        <begin position="22"/>
        <end position="164"/>
    </location>
</feature>
<dbReference type="STRING" id="1759059.ATE48_11125"/>
<protein>
    <submittedName>
        <fullName evidence="3">Uncharacterized protein</fullName>
    </submittedName>
</protein>
<dbReference type="AlphaFoldDB" id="A0A1B1AIN3"/>
<feature type="compositionally biased region" description="Low complexity" evidence="1">
    <location>
        <begin position="49"/>
        <end position="71"/>
    </location>
</feature>
<feature type="compositionally biased region" description="Pro residues" evidence="1">
    <location>
        <begin position="72"/>
        <end position="83"/>
    </location>
</feature>
<feature type="signal peptide" evidence="2">
    <location>
        <begin position="1"/>
        <end position="18"/>
    </location>
</feature>
<accession>A0A1B1AIN3</accession>
<evidence type="ECO:0000256" key="2">
    <source>
        <dbReference type="SAM" id="SignalP"/>
    </source>
</evidence>
<keyword evidence="4" id="KW-1185">Reference proteome</keyword>
<name>A0A1B1AIN3_9PROT</name>
<gene>
    <name evidence="3" type="ORF">ATE48_11125</name>
</gene>
<evidence type="ECO:0000313" key="3">
    <source>
        <dbReference type="EMBL" id="ANP46429.1"/>
    </source>
</evidence>
<feature type="compositionally biased region" description="Pro residues" evidence="1">
    <location>
        <begin position="93"/>
        <end position="103"/>
    </location>
</feature>
<organism evidence="3 4">
    <name type="scientific">Candidatus Viadribacter manganicus</name>
    <dbReference type="NCBI Taxonomy" id="1759059"/>
    <lineage>
        <taxon>Bacteria</taxon>
        <taxon>Pseudomonadati</taxon>
        <taxon>Pseudomonadota</taxon>
        <taxon>Alphaproteobacteria</taxon>
        <taxon>Hyphomonadales</taxon>
        <taxon>Hyphomonadaceae</taxon>
        <taxon>Candidatus Viadribacter</taxon>
    </lineage>
</organism>
<dbReference type="RefSeq" id="WP_066771496.1">
    <property type="nucleotide sequence ID" value="NZ_CP013244.1"/>
</dbReference>
<dbReference type="InParanoid" id="A0A1B1AIN3"/>
<dbReference type="EMBL" id="CP013244">
    <property type="protein sequence ID" value="ANP46429.1"/>
    <property type="molecule type" value="Genomic_DNA"/>
</dbReference>
<dbReference type="PROSITE" id="PS51257">
    <property type="entry name" value="PROKAR_LIPOPROTEIN"/>
    <property type="match status" value="1"/>
</dbReference>
<dbReference type="Proteomes" id="UP000092498">
    <property type="component" value="Chromosome"/>
</dbReference>
<sequence length="211" mass="21544">MIGRLAVVALAVSLASCAGIEPAGRNARGGGASPTATASAPTPAPRTAPPVALLPPQTTTPAPQAATTTSPPARPPLATPPPTRQSAPMTASAPPPRTQPAAPPVVAAPQVTAPAPTTPAPSQPARALSPDDDIIVPGQVQTQVPAPAGDPRTNEERRADVRSWDQCITQVQGAFDSDPMSPQLTTPEEYCAQSLGMADRTSVPFSRQQRR</sequence>
<evidence type="ECO:0000313" key="4">
    <source>
        <dbReference type="Proteomes" id="UP000092498"/>
    </source>
</evidence>
<evidence type="ECO:0000256" key="1">
    <source>
        <dbReference type="SAM" id="MobiDB-lite"/>
    </source>
</evidence>
<feature type="chain" id="PRO_5008518876" evidence="2">
    <location>
        <begin position="19"/>
        <end position="211"/>
    </location>
</feature>
<proteinExistence type="predicted"/>
<dbReference type="OrthoDB" id="8482149at2"/>
<feature type="compositionally biased region" description="Basic and acidic residues" evidence="1">
    <location>
        <begin position="152"/>
        <end position="163"/>
    </location>
</feature>